<dbReference type="GO" id="GO:0003700">
    <property type="term" value="F:DNA-binding transcription factor activity"/>
    <property type="evidence" value="ECO:0007669"/>
    <property type="project" value="TreeGrafter"/>
</dbReference>
<keyword evidence="3" id="KW-0804">Transcription</keyword>
<dbReference type="PANTHER" id="PTHR30136">
    <property type="entry name" value="HELIX-TURN-HELIX TRANSCRIPTIONAL REGULATOR, ICLR FAMILY"/>
    <property type="match status" value="1"/>
</dbReference>
<keyword evidence="2" id="KW-0238">DNA-binding</keyword>
<dbReference type="Pfam" id="PF01614">
    <property type="entry name" value="IclR_C"/>
    <property type="match status" value="1"/>
</dbReference>
<evidence type="ECO:0000256" key="2">
    <source>
        <dbReference type="ARBA" id="ARBA00023125"/>
    </source>
</evidence>
<dbReference type="PROSITE" id="PS51077">
    <property type="entry name" value="HTH_ICLR"/>
    <property type="match status" value="1"/>
</dbReference>
<evidence type="ECO:0000256" key="3">
    <source>
        <dbReference type="ARBA" id="ARBA00023163"/>
    </source>
</evidence>
<dbReference type="InterPro" id="IPR050707">
    <property type="entry name" value="HTH_MetabolicPath_Reg"/>
</dbReference>
<dbReference type="AlphaFoldDB" id="A0A545T5Q9"/>
<dbReference type="Pfam" id="PF09339">
    <property type="entry name" value="HTH_IclR"/>
    <property type="match status" value="1"/>
</dbReference>
<dbReference type="GO" id="GO:0003677">
    <property type="term" value="F:DNA binding"/>
    <property type="evidence" value="ECO:0007669"/>
    <property type="project" value="UniProtKB-KW"/>
</dbReference>
<keyword evidence="1" id="KW-0805">Transcription regulation</keyword>
<dbReference type="InterPro" id="IPR029016">
    <property type="entry name" value="GAF-like_dom_sf"/>
</dbReference>
<dbReference type="PANTHER" id="PTHR30136:SF33">
    <property type="entry name" value="TRANSCRIPTIONAL REGULATORY PROTEIN"/>
    <property type="match status" value="1"/>
</dbReference>
<sequence>MDKGVRKRRDGNPKLDGSLKDQLQTDGVIKGVAGDRQFVTALARGLEILRAFEPGDGPLGNQELAERTGLPKATISRLTYTLSALGYITYLERLGKYQLGTPVLALGYASLAGMEIRQTARAAMQELADKESVSVALGGRDRMSMRYLQTCHPESLATLRLEIGARVPIESTSIGLAFLCALPEGERGYLLERIEERSGEEWPEIRDGIAQAEEDIAKKGFCTSFGKWRSDVHAVGVPLVPRDGAPVMAFNCGGPAFMLDQDRMEQEVGPRLVDLVRRLATNRGDINF</sequence>
<dbReference type="InterPro" id="IPR005471">
    <property type="entry name" value="Tscrpt_reg_IclR_N"/>
</dbReference>
<evidence type="ECO:0000313" key="7">
    <source>
        <dbReference type="Proteomes" id="UP000315252"/>
    </source>
</evidence>
<evidence type="ECO:0000313" key="6">
    <source>
        <dbReference type="EMBL" id="TQV72492.1"/>
    </source>
</evidence>
<dbReference type="SMART" id="SM00346">
    <property type="entry name" value="HTH_ICLR"/>
    <property type="match status" value="1"/>
</dbReference>
<keyword evidence="7" id="KW-1185">Reference proteome</keyword>
<dbReference type="SUPFAM" id="SSF55781">
    <property type="entry name" value="GAF domain-like"/>
    <property type="match status" value="1"/>
</dbReference>
<dbReference type="Gene3D" id="1.10.10.10">
    <property type="entry name" value="Winged helix-like DNA-binding domain superfamily/Winged helix DNA-binding domain"/>
    <property type="match status" value="1"/>
</dbReference>
<dbReference type="InterPro" id="IPR036388">
    <property type="entry name" value="WH-like_DNA-bd_sf"/>
</dbReference>
<proteinExistence type="predicted"/>
<evidence type="ECO:0000256" key="1">
    <source>
        <dbReference type="ARBA" id="ARBA00023015"/>
    </source>
</evidence>
<feature type="domain" description="HTH iclR-type" evidence="4">
    <location>
        <begin position="39"/>
        <end position="101"/>
    </location>
</feature>
<dbReference type="Proteomes" id="UP000315252">
    <property type="component" value="Unassembled WGS sequence"/>
</dbReference>
<evidence type="ECO:0000259" key="5">
    <source>
        <dbReference type="PROSITE" id="PS51078"/>
    </source>
</evidence>
<dbReference type="InterPro" id="IPR014757">
    <property type="entry name" value="Tscrpt_reg_IclR_C"/>
</dbReference>
<dbReference type="Gene3D" id="3.30.450.40">
    <property type="match status" value="1"/>
</dbReference>
<protein>
    <submittedName>
        <fullName evidence="6">IclR family transcriptional regulator</fullName>
    </submittedName>
</protein>
<dbReference type="EMBL" id="VHSH01000012">
    <property type="protein sequence ID" value="TQV72492.1"/>
    <property type="molecule type" value="Genomic_DNA"/>
</dbReference>
<reference evidence="6 7" key="1">
    <citation type="submission" date="2019-06" db="EMBL/GenBank/DDBJ databases">
        <title>Whole genome sequence for Rhodospirillaceae sp. R148.</title>
        <authorList>
            <person name="Wang G."/>
        </authorList>
    </citation>
    <scope>NUCLEOTIDE SEQUENCE [LARGE SCALE GENOMIC DNA]</scope>
    <source>
        <strain evidence="6 7">R148</strain>
    </source>
</reference>
<comment type="caution">
    <text evidence="6">The sequence shown here is derived from an EMBL/GenBank/DDBJ whole genome shotgun (WGS) entry which is preliminary data.</text>
</comment>
<dbReference type="GO" id="GO:0045892">
    <property type="term" value="P:negative regulation of DNA-templated transcription"/>
    <property type="evidence" value="ECO:0007669"/>
    <property type="project" value="TreeGrafter"/>
</dbReference>
<organism evidence="6 7">
    <name type="scientific">Denitrobaculum tricleocarpae</name>
    <dbReference type="NCBI Taxonomy" id="2591009"/>
    <lineage>
        <taxon>Bacteria</taxon>
        <taxon>Pseudomonadati</taxon>
        <taxon>Pseudomonadota</taxon>
        <taxon>Alphaproteobacteria</taxon>
        <taxon>Rhodospirillales</taxon>
        <taxon>Rhodospirillaceae</taxon>
        <taxon>Denitrobaculum</taxon>
    </lineage>
</organism>
<dbReference type="OrthoDB" id="9807558at2"/>
<gene>
    <name evidence="6" type="ORF">FKG95_25825</name>
</gene>
<accession>A0A545T5Q9</accession>
<dbReference type="InterPro" id="IPR036390">
    <property type="entry name" value="WH_DNA-bd_sf"/>
</dbReference>
<evidence type="ECO:0000259" key="4">
    <source>
        <dbReference type="PROSITE" id="PS51077"/>
    </source>
</evidence>
<dbReference type="PROSITE" id="PS51078">
    <property type="entry name" value="ICLR_ED"/>
    <property type="match status" value="1"/>
</dbReference>
<feature type="domain" description="IclR-ED" evidence="5">
    <location>
        <begin position="102"/>
        <end position="285"/>
    </location>
</feature>
<name>A0A545T5Q9_9PROT</name>
<dbReference type="SUPFAM" id="SSF46785">
    <property type="entry name" value="Winged helix' DNA-binding domain"/>
    <property type="match status" value="1"/>
</dbReference>